<keyword evidence="1" id="KW-0472">Membrane</keyword>
<keyword evidence="3" id="KW-1185">Reference proteome</keyword>
<name>A0A4R6SSH5_9SPHI</name>
<feature type="transmembrane region" description="Helical" evidence="1">
    <location>
        <begin position="64"/>
        <end position="82"/>
    </location>
</feature>
<protein>
    <submittedName>
        <fullName evidence="2">Uncharacterized protein</fullName>
    </submittedName>
</protein>
<organism evidence="2 3">
    <name type="scientific">Pedobacter metabolipauper</name>
    <dbReference type="NCBI Taxonomy" id="425513"/>
    <lineage>
        <taxon>Bacteria</taxon>
        <taxon>Pseudomonadati</taxon>
        <taxon>Bacteroidota</taxon>
        <taxon>Sphingobacteriia</taxon>
        <taxon>Sphingobacteriales</taxon>
        <taxon>Sphingobacteriaceae</taxon>
        <taxon>Pedobacter</taxon>
    </lineage>
</organism>
<dbReference type="Proteomes" id="UP000295620">
    <property type="component" value="Unassembled WGS sequence"/>
</dbReference>
<feature type="transmembrane region" description="Helical" evidence="1">
    <location>
        <begin position="115"/>
        <end position="133"/>
    </location>
</feature>
<proteinExistence type="predicted"/>
<sequence>METPNNLCTCCYRTYSPNDVFCNGCGFPLQGTEQEQAFYQSERTAKEIDLGELTGKVESARKSLYWIAVLIGVSTFITYFGIEDEQEKMAQAVIAVIIICAFSGLAIWGKRKPTTAMISGLSLYLILIILSAIVDPLSILSGIIIKVIIIGYLIKGIKAVVEADKLKKELNID</sequence>
<evidence type="ECO:0000256" key="1">
    <source>
        <dbReference type="SAM" id="Phobius"/>
    </source>
</evidence>
<accession>A0A4R6SSH5</accession>
<dbReference type="AlphaFoldDB" id="A0A4R6SSH5"/>
<evidence type="ECO:0000313" key="2">
    <source>
        <dbReference type="EMBL" id="TDQ06853.1"/>
    </source>
</evidence>
<dbReference type="EMBL" id="SNYC01000007">
    <property type="protein sequence ID" value="TDQ06853.1"/>
    <property type="molecule type" value="Genomic_DNA"/>
</dbReference>
<feature type="transmembrane region" description="Helical" evidence="1">
    <location>
        <begin position="88"/>
        <end position="108"/>
    </location>
</feature>
<gene>
    <name evidence="2" type="ORF">ATK78_3865</name>
</gene>
<dbReference type="RefSeq" id="WP_133577685.1">
    <property type="nucleotide sequence ID" value="NZ_SNYC01000007.1"/>
</dbReference>
<feature type="transmembrane region" description="Helical" evidence="1">
    <location>
        <begin position="139"/>
        <end position="161"/>
    </location>
</feature>
<keyword evidence="1" id="KW-0812">Transmembrane</keyword>
<comment type="caution">
    <text evidence="2">The sequence shown here is derived from an EMBL/GenBank/DDBJ whole genome shotgun (WGS) entry which is preliminary data.</text>
</comment>
<dbReference type="OrthoDB" id="1448908at2"/>
<evidence type="ECO:0000313" key="3">
    <source>
        <dbReference type="Proteomes" id="UP000295620"/>
    </source>
</evidence>
<keyword evidence="1" id="KW-1133">Transmembrane helix</keyword>
<reference evidence="2 3" key="1">
    <citation type="submission" date="2019-03" db="EMBL/GenBank/DDBJ databases">
        <title>Genomic Encyclopedia of Archaeal and Bacterial Type Strains, Phase II (KMG-II): from individual species to whole genera.</title>
        <authorList>
            <person name="Goeker M."/>
        </authorList>
    </citation>
    <scope>NUCLEOTIDE SEQUENCE [LARGE SCALE GENOMIC DNA]</scope>
    <source>
        <strain evidence="2 3">DSM 19035</strain>
    </source>
</reference>